<accession>A0A0A8ZC27</accession>
<name>A0A0A8ZC27_ARUDO</name>
<evidence type="ECO:0000313" key="1">
    <source>
        <dbReference type="EMBL" id="JAD35218.1"/>
    </source>
</evidence>
<protein>
    <submittedName>
        <fullName evidence="1">Uncharacterized protein</fullName>
    </submittedName>
</protein>
<reference evidence="1" key="2">
    <citation type="journal article" date="2015" name="Data Brief">
        <title>Shoot transcriptome of the giant reed, Arundo donax.</title>
        <authorList>
            <person name="Barrero R.A."/>
            <person name="Guerrero F.D."/>
            <person name="Moolhuijzen P."/>
            <person name="Goolsby J.A."/>
            <person name="Tidwell J."/>
            <person name="Bellgard S.E."/>
            <person name="Bellgard M.I."/>
        </authorList>
    </citation>
    <scope>NUCLEOTIDE SEQUENCE</scope>
    <source>
        <tissue evidence="1">Shoot tissue taken approximately 20 cm above the soil surface</tissue>
    </source>
</reference>
<dbReference type="EMBL" id="GBRH01262677">
    <property type="protein sequence ID" value="JAD35218.1"/>
    <property type="molecule type" value="Transcribed_RNA"/>
</dbReference>
<sequence length="41" mass="4698">MSSILVNCPLMGCNMFHIKKTSKFLVDTIFNSIYCNISFHV</sequence>
<dbReference type="AlphaFoldDB" id="A0A0A8ZC27"/>
<organism evidence="1">
    <name type="scientific">Arundo donax</name>
    <name type="common">Giant reed</name>
    <name type="synonym">Donax arundinaceus</name>
    <dbReference type="NCBI Taxonomy" id="35708"/>
    <lineage>
        <taxon>Eukaryota</taxon>
        <taxon>Viridiplantae</taxon>
        <taxon>Streptophyta</taxon>
        <taxon>Embryophyta</taxon>
        <taxon>Tracheophyta</taxon>
        <taxon>Spermatophyta</taxon>
        <taxon>Magnoliopsida</taxon>
        <taxon>Liliopsida</taxon>
        <taxon>Poales</taxon>
        <taxon>Poaceae</taxon>
        <taxon>PACMAD clade</taxon>
        <taxon>Arundinoideae</taxon>
        <taxon>Arundineae</taxon>
        <taxon>Arundo</taxon>
    </lineage>
</organism>
<proteinExistence type="predicted"/>
<reference evidence="1" key="1">
    <citation type="submission" date="2014-09" db="EMBL/GenBank/DDBJ databases">
        <authorList>
            <person name="Magalhaes I.L.F."/>
            <person name="Oliveira U."/>
            <person name="Santos F.R."/>
            <person name="Vidigal T.H.D.A."/>
            <person name="Brescovit A.D."/>
            <person name="Santos A.J."/>
        </authorList>
    </citation>
    <scope>NUCLEOTIDE SEQUENCE</scope>
    <source>
        <tissue evidence="1">Shoot tissue taken approximately 20 cm above the soil surface</tissue>
    </source>
</reference>